<reference evidence="1" key="1">
    <citation type="journal article" date="1999" name="Methods Enzymol.">
        <title>High-efficiency full-length cDNA cloning.</title>
        <authorList>
            <person name="Carninci P."/>
            <person name="Hayashizaki Y."/>
        </authorList>
    </citation>
    <scope>NUCLEOTIDE SEQUENCE</scope>
    <source>
        <strain evidence="1">NOD</strain>
    </source>
</reference>
<accession>Q3U3Y8</accession>
<reference evidence="1" key="2">
    <citation type="journal article" date="2000" name="Genome Res.">
        <title>Normalization and subtraction of cap-trapper-selected cDNAs to prepare full-length cDNA libraries for rapid discovery of new genes.</title>
        <authorList>
            <person name="Carninci P."/>
            <person name="Shibata Y."/>
            <person name="Hayatsu N."/>
            <person name="Sugahara Y."/>
            <person name="Shibata K."/>
            <person name="Itoh M."/>
            <person name="Konno H."/>
            <person name="Okazaki Y."/>
            <person name="Muramatsu M."/>
            <person name="Hayashizaki Y."/>
        </authorList>
    </citation>
    <scope>NUCLEOTIDE SEQUENCE</scope>
    <source>
        <strain evidence="1">NOD</strain>
    </source>
</reference>
<organism evidence="1">
    <name type="scientific">Mus musculus</name>
    <name type="common">Mouse</name>
    <dbReference type="NCBI Taxonomy" id="10090"/>
    <lineage>
        <taxon>Eukaryota</taxon>
        <taxon>Metazoa</taxon>
        <taxon>Chordata</taxon>
        <taxon>Craniata</taxon>
        <taxon>Vertebrata</taxon>
        <taxon>Euteleostomi</taxon>
        <taxon>Mammalia</taxon>
        <taxon>Eutheria</taxon>
        <taxon>Euarchontoglires</taxon>
        <taxon>Glires</taxon>
        <taxon>Rodentia</taxon>
        <taxon>Myomorpha</taxon>
        <taxon>Muroidea</taxon>
        <taxon>Muridae</taxon>
        <taxon>Murinae</taxon>
        <taxon>Mus</taxon>
        <taxon>Mus</taxon>
    </lineage>
</organism>
<evidence type="ECO:0000313" key="1">
    <source>
        <dbReference type="EMBL" id="BAE32647.1"/>
    </source>
</evidence>
<dbReference type="MGI" id="MGI:3642133">
    <property type="gene designation" value="F630042J09Rik"/>
</dbReference>
<dbReference type="EMBL" id="AK154519">
    <property type="protein sequence ID" value="BAE32647.1"/>
    <property type="molecule type" value="mRNA"/>
</dbReference>
<reference evidence="1" key="6">
    <citation type="submission" date="2004-03" db="EMBL/GenBank/DDBJ databases">
        <authorList>
            <person name="Arakawa T."/>
            <person name="Carninci P."/>
            <person name="Fukuda S."/>
            <person name="Hashizume W."/>
            <person name="Hayashida K."/>
            <person name="Hori F."/>
            <person name="Iida J."/>
            <person name="Imamura K."/>
            <person name="Imotani K."/>
            <person name="Itoh M."/>
            <person name="Kanagawa S."/>
            <person name="Kawai J."/>
            <person name="Kojima M."/>
            <person name="Konno H."/>
            <person name="Murata M."/>
            <person name="Nakamura M."/>
            <person name="Ninomiya N."/>
            <person name="Nishiyori H."/>
            <person name="Nomura K."/>
            <person name="Ohno M."/>
            <person name="Sakazume N."/>
            <person name="Sano H."/>
            <person name="Sasaki D."/>
            <person name="Shibata K."/>
            <person name="Shiraki T."/>
            <person name="Tagami M."/>
            <person name="Tagami Y."/>
            <person name="Waki K."/>
            <person name="Watahiki A."/>
            <person name="Muramatsu M."/>
            <person name="Hayashizaki Y."/>
        </authorList>
    </citation>
    <scope>NUCLEOTIDE SEQUENCE</scope>
    <source>
        <strain evidence="1">NOD</strain>
    </source>
</reference>
<gene>
    <name evidence="2" type="primary">F630042J09Rik</name>
</gene>
<proteinExistence type="evidence at transcript level"/>
<protein>
    <submittedName>
        <fullName evidence="1">Uncharacterized protein</fullName>
    </submittedName>
</protein>
<reference evidence="1" key="8">
    <citation type="journal article" date="2005" name="Science">
        <title>Antisense Transcription in the Mammalian Transcriptome.</title>
        <authorList>
            <consortium name="RIKEN Genome Exploration Research Group and Genome Science Group (Genome Network Project Core Group) and the FANTOM Consortium"/>
        </authorList>
    </citation>
    <scope>NUCLEOTIDE SEQUENCE</scope>
    <source>
        <strain evidence="1">NOD</strain>
    </source>
</reference>
<name>Q3U3Y8_MOUSE</name>
<dbReference type="AGR" id="MGI:3642133"/>
<evidence type="ECO:0000313" key="2">
    <source>
        <dbReference type="MGI" id="MGI:3642133"/>
    </source>
</evidence>
<reference evidence="1" key="5">
    <citation type="journal article" date="2002" name="Nature">
        <title>Analysis of the mouse transcriptome based on functional annotation of 60,770 full-length cDNAs.</title>
        <authorList>
            <consortium name="The FANTOM Consortium and the RIKEN Genome Exploration Research Group Phase I and II Team"/>
        </authorList>
    </citation>
    <scope>NUCLEOTIDE SEQUENCE</scope>
    <source>
        <strain evidence="1">NOD</strain>
    </source>
</reference>
<reference evidence="1" key="3">
    <citation type="journal article" date="2000" name="Genome Res.">
        <title>RIKEN integrated sequence analysis (RISA) system--384-format sequencing pipeline with 384 multicapillary sequencer.</title>
        <authorList>
            <person name="Shibata K."/>
            <person name="Itoh M."/>
            <person name="Aizawa K."/>
            <person name="Nagaoka S."/>
            <person name="Sasaki N."/>
            <person name="Carninci P."/>
            <person name="Konno H."/>
            <person name="Akiyama J."/>
            <person name="Nishi K."/>
            <person name="Kitsunai T."/>
            <person name="Tashiro H."/>
            <person name="Itoh M."/>
            <person name="Sumi N."/>
            <person name="Ishii Y."/>
            <person name="Nakamura S."/>
            <person name="Hazama M."/>
            <person name="Nishine T."/>
            <person name="Harada A."/>
            <person name="Yamamoto R."/>
            <person name="Matsumoto H."/>
            <person name="Sakaguchi S."/>
            <person name="Ikegami T."/>
            <person name="Kashiwagi K."/>
            <person name="Fujiwake S."/>
            <person name="Inoue K."/>
            <person name="Togawa Y."/>
            <person name="Izawa M."/>
            <person name="Ohara E."/>
            <person name="Watahiki M."/>
            <person name="Yoneda Y."/>
            <person name="Ishikawa T."/>
            <person name="Ozawa K."/>
            <person name="Tanaka T."/>
            <person name="Matsuura S."/>
            <person name="Kawai J."/>
            <person name="Okazaki Y."/>
            <person name="Muramatsu M."/>
            <person name="Inoue Y."/>
            <person name="Kira A."/>
            <person name="Hayashizaki Y."/>
        </authorList>
    </citation>
    <scope>NUCLEOTIDE SEQUENCE</scope>
    <source>
        <strain evidence="1">NOD</strain>
    </source>
</reference>
<reference evidence="1" key="4">
    <citation type="journal article" date="2001" name="Nature">
        <title>Functional annotation of a full-length mouse cDNA collection.</title>
        <authorList>
            <consortium name="The RIKEN Genome Exploration Research Group Phase II Team and the FANTOM Consortium"/>
        </authorList>
    </citation>
    <scope>NUCLEOTIDE SEQUENCE</scope>
    <source>
        <strain evidence="1">NOD</strain>
    </source>
</reference>
<sequence length="97" mass="10847">MWGIVLMEEYPETRETWNHIALRGSLDSRGVTWESIRSLIPAPLLSFFPSLLLSMRVTSSSKSYRRDLLVGLNPGFGGINLGVAAFALSRRHQGTEQ</sequence>
<dbReference type="AlphaFoldDB" id="Q3U3Y8"/>
<reference evidence="1" key="7">
    <citation type="journal article" date="2005" name="Science">
        <title>The Transcriptional Landscape of the Mammalian Genome.</title>
        <authorList>
            <consortium name="The FANTOM Consortium"/>
            <consortium name="Riken Genome Exploration Research Group and Genome Science Group (Genome Network Project Core Group)"/>
        </authorList>
    </citation>
    <scope>NUCLEOTIDE SEQUENCE</scope>
    <source>
        <strain evidence="1">NOD</strain>
    </source>
</reference>